<dbReference type="STRING" id="1907.SGLAU_09735"/>
<evidence type="ECO:0000313" key="3">
    <source>
        <dbReference type="EMBL" id="AIR97957.1"/>
    </source>
</evidence>
<reference evidence="4" key="1">
    <citation type="journal article" date="2015" name="J. Biotechnol.">
        <title>Complete genome sequence of the actinobacterium Streptomyces glaucescens GLA.O (DSM 40922) consisting of a linear chromosome and one linear plasmid.</title>
        <authorList>
            <person name="Ortseifen V."/>
            <person name="Winkler A."/>
            <person name="Albersmeier A."/>
            <person name="Wendler S."/>
            <person name="Puhler A."/>
            <person name="Kalinowski J."/>
            <person name="Ruckert C."/>
        </authorList>
    </citation>
    <scope>NUCLEOTIDE SEQUENCE [LARGE SCALE GENOMIC DNA]</scope>
    <source>
        <strain evidence="4">DSM 40922 / GLA O</strain>
    </source>
</reference>
<evidence type="ECO:0000313" key="4">
    <source>
        <dbReference type="Proteomes" id="UP000029482"/>
    </source>
</evidence>
<feature type="domain" description="Transcription regulator PadR N-terminal" evidence="2">
    <location>
        <begin position="6"/>
        <end position="78"/>
    </location>
</feature>
<dbReference type="KEGG" id="sgu:SGLAU_09735"/>
<dbReference type="SUPFAM" id="SSF46785">
    <property type="entry name" value="Winged helix' DNA-binding domain"/>
    <property type="match status" value="1"/>
</dbReference>
<dbReference type="HOGENOM" id="CLU_089258_3_0_11"/>
<gene>
    <name evidence="3" type="ORF">SGLAU_09735</name>
</gene>
<dbReference type="Pfam" id="PF03551">
    <property type="entry name" value="PadR"/>
    <property type="match status" value="1"/>
</dbReference>
<dbReference type="eggNOG" id="COG1695">
    <property type="taxonomic scope" value="Bacteria"/>
</dbReference>
<name>A0A089X2F5_STRGA</name>
<dbReference type="OrthoDB" id="3532303at2"/>
<accession>A0A089X2F5</accession>
<dbReference type="InterPro" id="IPR005149">
    <property type="entry name" value="Tscrpt_reg_PadR_N"/>
</dbReference>
<dbReference type="InterPro" id="IPR036388">
    <property type="entry name" value="WH-like_DNA-bd_sf"/>
</dbReference>
<dbReference type="Gene3D" id="1.10.10.10">
    <property type="entry name" value="Winged helix-like DNA-binding domain superfamily/Winged helix DNA-binding domain"/>
    <property type="match status" value="1"/>
</dbReference>
<dbReference type="PANTHER" id="PTHR33169:SF26">
    <property type="entry name" value="CONSERVED PROTEIN"/>
    <property type="match status" value="1"/>
</dbReference>
<protein>
    <recommendedName>
        <fullName evidence="2">Transcription regulator PadR N-terminal domain-containing protein</fullName>
    </recommendedName>
</protein>
<feature type="region of interest" description="Disordered" evidence="1">
    <location>
        <begin position="182"/>
        <end position="226"/>
    </location>
</feature>
<keyword evidence="4" id="KW-1185">Reference proteome</keyword>
<proteinExistence type="predicted"/>
<dbReference type="Proteomes" id="UP000029482">
    <property type="component" value="Chromosome"/>
</dbReference>
<sequence length="226" mass="23897">MLELSILGFLAEQPLHGYELKERIKALSGHVRPVSDGALYPAITRLVTAGKLDQHTEPGAGAAPRRILSLTERGRADLYERLRHPKQTEITDQVRFNTVLAFLRHLPDPAGQAAVLRRRLDFLRTPASFFYRDGEPVRAEEAGDLFRQGMLRVARATGEAERAWLREAIAVLEAAEPGAAAPASVAPGAVSAEGAPPGAVSAEAAPPGAAASEAAASGRGSAQSPS</sequence>
<dbReference type="EMBL" id="CP009438">
    <property type="protein sequence ID" value="AIR97957.1"/>
    <property type="molecule type" value="Genomic_DNA"/>
</dbReference>
<organism evidence="3 4">
    <name type="scientific">Streptomyces glaucescens</name>
    <dbReference type="NCBI Taxonomy" id="1907"/>
    <lineage>
        <taxon>Bacteria</taxon>
        <taxon>Bacillati</taxon>
        <taxon>Actinomycetota</taxon>
        <taxon>Actinomycetes</taxon>
        <taxon>Kitasatosporales</taxon>
        <taxon>Streptomycetaceae</taxon>
        <taxon>Streptomyces</taxon>
    </lineage>
</organism>
<dbReference type="InterPro" id="IPR052509">
    <property type="entry name" value="Metal_resp_DNA-bind_regulator"/>
</dbReference>
<dbReference type="PANTHER" id="PTHR33169">
    <property type="entry name" value="PADR-FAMILY TRANSCRIPTIONAL REGULATOR"/>
    <property type="match status" value="1"/>
</dbReference>
<evidence type="ECO:0000256" key="1">
    <source>
        <dbReference type="SAM" id="MobiDB-lite"/>
    </source>
</evidence>
<evidence type="ECO:0000259" key="2">
    <source>
        <dbReference type="Pfam" id="PF03551"/>
    </source>
</evidence>
<dbReference type="AlphaFoldDB" id="A0A089X2F5"/>
<dbReference type="InterPro" id="IPR036390">
    <property type="entry name" value="WH_DNA-bd_sf"/>
</dbReference>